<protein>
    <submittedName>
        <fullName evidence="1">Uncharacterized protein</fullName>
    </submittedName>
</protein>
<evidence type="ECO:0000313" key="1">
    <source>
        <dbReference type="EMBL" id="BDI32168.1"/>
    </source>
</evidence>
<reference evidence="1 2" key="1">
    <citation type="journal article" date="2019" name="Int. J. Syst. Evol. Microbiol.">
        <title>Capsulimonas corticalis gen. nov., sp. nov., an aerobic capsulated bacterium, of a novel bacterial order, Capsulimonadales ord. nov., of the class Armatimonadia of the phylum Armatimonadetes.</title>
        <authorList>
            <person name="Li J."/>
            <person name="Kudo C."/>
            <person name="Tonouchi A."/>
        </authorList>
    </citation>
    <scope>NUCLEOTIDE SEQUENCE [LARGE SCALE GENOMIC DNA]</scope>
    <source>
        <strain evidence="1 2">AX-7</strain>
    </source>
</reference>
<organism evidence="1 2">
    <name type="scientific">Capsulimonas corticalis</name>
    <dbReference type="NCBI Taxonomy" id="2219043"/>
    <lineage>
        <taxon>Bacteria</taxon>
        <taxon>Bacillati</taxon>
        <taxon>Armatimonadota</taxon>
        <taxon>Armatimonadia</taxon>
        <taxon>Capsulimonadales</taxon>
        <taxon>Capsulimonadaceae</taxon>
        <taxon>Capsulimonas</taxon>
    </lineage>
</organism>
<dbReference type="AlphaFoldDB" id="A0A402CXU1"/>
<keyword evidence="2" id="KW-1185">Reference proteome</keyword>
<dbReference type="KEGG" id="ccot:CCAX7_42190"/>
<proteinExistence type="predicted"/>
<gene>
    <name evidence="1" type="ORF">CCAX7_42190</name>
</gene>
<accession>A0A402CXU1</accession>
<dbReference type="Proteomes" id="UP000287394">
    <property type="component" value="Chromosome"/>
</dbReference>
<dbReference type="EMBL" id="AP025739">
    <property type="protein sequence ID" value="BDI32168.1"/>
    <property type="molecule type" value="Genomic_DNA"/>
</dbReference>
<name>A0A402CXU1_9BACT</name>
<evidence type="ECO:0000313" key="2">
    <source>
        <dbReference type="Proteomes" id="UP000287394"/>
    </source>
</evidence>
<sequence>MERCSACREEYHVIQEVKVLLRAVSRPQPTSALEYEIRKRIATEEAISQINLCLSFSVRPQRAKRLATAMALSCISVLAVAAPFGAGTLALTYSRQPDKHMPFTVALTRRAPTPLLSVSDPASGDIFASPTVPIMHLDRGIEARRDYGQEGYGLMVSQNPGYASFAEQQFSSFGDPRAYSRNRR</sequence>